<sequence>FKLSELHVVIENIIGPVVTEGHSEQMKCVVNYVHTDVEVEKFPRNGWAVMIKRLVTNEARNQLIVDEAVSDANDGRHILITTDRVAHAKGLAAAINAEGVTSIPVTGDTTARDKLWDRARSGEVQVVVAMRRITRLGIDVPLWDCFYNVLPTSDPYNYYQELSRIRTPYEGKPMPLIKDFIDDPDPEVRAAIIGTMVKRNQVYLEQGFEVTNAAFKPRKQKRLAWGRRTRKVEE</sequence>
<dbReference type="EMBL" id="BARS01016199">
    <property type="protein sequence ID" value="GAF98555.1"/>
    <property type="molecule type" value="Genomic_DNA"/>
</dbReference>
<evidence type="ECO:0000259" key="1">
    <source>
        <dbReference type="Pfam" id="PF00271"/>
    </source>
</evidence>
<reference evidence="2" key="1">
    <citation type="journal article" date="2014" name="Front. Microbiol.">
        <title>High frequency of phylogenetically diverse reductive dehalogenase-homologous genes in deep subseafloor sedimentary metagenomes.</title>
        <authorList>
            <person name="Kawai M."/>
            <person name="Futagami T."/>
            <person name="Toyoda A."/>
            <person name="Takaki Y."/>
            <person name="Nishi S."/>
            <person name="Hori S."/>
            <person name="Arai W."/>
            <person name="Tsubouchi T."/>
            <person name="Morono Y."/>
            <person name="Uchiyama I."/>
            <person name="Ito T."/>
            <person name="Fujiyama A."/>
            <person name="Inagaki F."/>
            <person name="Takami H."/>
        </authorList>
    </citation>
    <scope>NUCLEOTIDE SEQUENCE</scope>
    <source>
        <strain evidence="2">Expedition CK06-06</strain>
    </source>
</reference>
<accession>X0VDC5</accession>
<dbReference type="Pfam" id="PF00271">
    <property type="entry name" value="Helicase_C"/>
    <property type="match status" value="1"/>
</dbReference>
<dbReference type="InterPro" id="IPR001650">
    <property type="entry name" value="Helicase_C-like"/>
</dbReference>
<feature type="non-terminal residue" evidence="2">
    <location>
        <position position="1"/>
    </location>
</feature>
<dbReference type="Gene3D" id="3.40.50.300">
    <property type="entry name" value="P-loop containing nucleotide triphosphate hydrolases"/>
    <property type="match status" value="1"/>
</dbReference>
<gene>
    <name evidence="2" type="ORF">S01H1_26702</name>
</gene>
<protein>
    <recommendedName>
        <fullName evidence="1">Helicase C-terminal domain-containing protein</fullName>
    </recommendedName>
</protein>
<evidence type="ECO:0000313" key="2">
    <source>
        <dbReference type="EMBL" id="GAF98555.1"/>
    </source>
</evidence>
<comment type="caution">
    <text evidence="2">The sequence shown here is derived from an EMBL/GenBank/DDBJ whole genome shotgun (WGS) entry which is preliminary data.</text>
</comment>
<organism evidence="2">
    <name type="scientific">marine sediment metagenome</name>
    <dbReference type="NCBI Taxonomy" id="412755"/>
    <lineage>
        <taxon>unclassified sequences</taxon>
        <taxon>metagenomes</taxon>
        <taxon>ecological metagenomes</taxon>
    </lineage>
</organism>
<dbReference type="SUPFAM" id="SSF52540">
    <property type="entry name" value="P-loop containing nucleoside triphosphate hydrolases"/>
    <property type="match status" value="1"/>
</dbReference>
<dbReference type="AlphaFoldDB" id="X0VDC5"/>
<dbReference type="InterPro" id="IPR027417">
    <property type="entry name" value="P-loop_NTPase"/>
</dbReference>
<feature type="domain" description="Helicase C-terminal" evidence="1">
    <location>
        <begin position="68"/>
        <end position="165"/>
    </location>
</feature>
<proteinExistence type="predicted"/>
<name>X0VDC5_9ZZZZ</name>